<dbReference type="Gene3D" id="3.40.50.150">
    <property type="entry name" value="Vaccinia Virus protein VP39"/>
    <property type="match status" value="1"/>
</dbReference>
<dbReference type="InterPro" id="IPR016584">
    <property type="entry name" value="MeTrfase_VrtF"/>
</dbReference>
<dbReference type="GO" id="GO:0032259">
    <property type="term" value="P:methylation"/>
    <property type="evidence" value="ECO:0007669"/>
    <property type="project" value="UniProtKB-KW"/>
</dbReference>
<dbReference type="InterPro" id="IPR029063">
    <property type="entry name" value="SAM-dependent_MTases_sf"/>
</dbReference>
<keyword evidence="1" id="KW-0808">Transferase</keyword>
<dbReference type="EMBL" id="CP092418">
    <property type="protein sequence ID" value="USD23232.1"/>
    <property type="molecule type" value="Genomic_DNA"/>
</dbReference>
<dbReference type="PIRSF" id="PIRSF011491">
    <property type="entry name" value="Mtase_YbcY_prd"/>
    <property type="match status" value="1"/>
</dbReference>
<dbReference type="RefSeq" id="WP_252085578.1">
    <property type="nucleotide sequence ID" value="NZ_CP092418.1"/>
</dbReference>
<accession>A0ABY4VGL6</accession>
<dbReference type="GO" id="GO:0008168">
    <property type="term" value="F:methyltransferase activity"/>
    <property type="evidence" value="ECO:0007669"/>
    <property type="project" value="UniProtKB-KW"/>
</dbReference>
<organism evidence="1 2">
    <name type="scientific">Microbulbifer variabilis</name>
    <dbReference type="NCBI Taxonomy" id="266805"/>
    <lineage>
        <taxon>Bacteria</taxon>
        <taxon>Pseudomonadati</taxon>
        <taxon>Pseudomonadota</taxon>
        <taxon>Gammaproteobacteria</taxon>
        <taxon>Cellvibrionales</taxon>
        <taxon>Microbulbiferaceae</taxon>
        <taxon>Microbulbifer</taxon>
    </lineage>
</organism>
<evidence type="ECO:0000313" key="2">
    <source>
        <dbReference type="Proteomes" id="UP001055658"/>
    </source>
</evidence>
<gene>
    <name evidence="1" type="ORF">MJO52_08865</name>
</gene>
<dbReference type="SUPFAM" id="SSF53335">
    <property type="entry name" value="S-adenosyl-L-methionine-dependent methyltransferases"/>
    <property type="match status" value="1"/>
</dbReference>
<dbReference type="CDD" id="cd02440">
    <property type="entry name" value="AdoMet_MTases"/>
    <property type="match status" value="1"/>
</dbReference>
<name>A0ABY4VGL6_9GAMM</name>
<dbReference type="Proteomes" id="UP001055658">
    <property type="component" value="Chromosome"/>
</dbReference>
<sequence length="220" mass="25485">MRISKEVWKGQAAYSKTLLWLYDFWVLFLSNRFIWRCPTPIILQQFDENVSVNHLDVGVGTGYFMDKCHFPSPHIRLALMDLNQNCLDISAKRVARYKPILFHTNVLSEMPNDIEPFDSISVNYLFHCLPGRLSEKLIAIDYLNKLLSDHGTIFGSTILHEGVYKSAIAKRLMTFYNKKGIFSNTLDSQKDLENFLQSRFSEYSIEIRGCVALFSAKNKR</sequence>
<protein>
    <submittedName>
        <fullName evidence="1">Class I SAM-dependent methyltransferase</fullName>
    </submittedName>
</protein>
<proteinExistence type="predicted"/>
<reference evidence="1" key="1">
    <citation type="submission" date="2022-02" db="EMBL/GenBank/DDBJ databases">
        <title>Coral-associated bacteria.</title>
        <authorList>
            <person name="Tang K."/>
            <person name="Wang X."/>
        </authorList>
    </citation>
    <scope>NUCLEOTIDE SEQUENCE</scope>
    <source>
        <strain evidence="1">SCSIO 43006</strain>
    </source>
</reference>
<keyword evidence="2" id="KW-1185">Reference proteome</keyword>
<keyword evidence="1" id="KW-0489">Methyltransferase</keyword>
<evidence type="ECO:0000313" key="1">
    <source>
        <dbReference type="EMBL" id="USD23232.1"/>
    </source>
</evidence>